<sequence length="77" mass="8239">MSFVLLSGPVAHTIYYFPLFRPQGSGTGTGKSVVNLSIAVSPLHLATGRSPHKRPHTTTRPLTAVTMVTEPLQGILK</sequence>
<dbReference type="Proteomes" id="UP000762676">
    <property type="component" value="Unassembled WGS sequence"/>
</dbReference>
<evidence type="ECO:0000313" key="1">
    <source>
        <dbReference type="EMBL" id="GFR85309.1"/>
    </source>
</evidence>
<reference evidence="1 2" key="1">
    <citation type="journal article" date="2021" name="Elife">
        <title>Chloroplast acquisition without the gene transfer in kleptoplastic sea slugs, Plakobranchus ocellatus.</title>
        <authorList>
            <person name="Maeda T."/>
            <person name="Takahashi S."/>
            <person name="Yoshida T."/>
            <person name="Shimamura S."/>
            <person name="Takaki Y."/>
            <person name="Nagai Y."/>
            <person name="Toyoda A."/>
            <person name="Suzuki Y."/>
            <person name="Arimoto A."/>
            <person name="Ishii H."/>
            <person name="Satoh N."/>
            <person name="Nishiyama T."/>
            <person name="Hasebe M."/>
            <person name="Maruyama T."/>
            <person name="Minagawa J."/>
            <person name="Obokata J."/>
            <person name="Shigenobu S."/>
        </authorList>
    </citation>
    <scope>NUCLEOTIDE SEQUENCE [LARGE SCALE GENOMIC DNA]</scope>
</reference>
<evidence type="ECO:0000313" key="2">
    <source>
        <dbReference type="Proteomes" id="UP000762676"/>
    </source>
</evidence>
<feature type="non-terminal residue" evidence="1">
    <location>
        <position position="77"/>
    </location>
</feature>
<comment type="caution">
    <text evidence="1">The sequence shown here is derived from an EMBL/GenBank/DDBJ whole genome shotgun (WGS) entry which is preliminary data.</text>
</comment>
<organism evidence="1 2">
    <name type="scientific">Elysia marginata</name>
    <dbReference type="NCBI Taxonomy" id="1093978"/>
    <lineage>
        <taxon>Eukaryota</taxon>
        <taxon>Metazoa</taxon>
        <taxon>Spiralia</taxon>
        <taxon>Lophotrochozoa</taxon>
        <taxon>Mollusca</taxon>
        <taxon>Gastropoda</taxon>
        <taxon>Heterobranchia</taxon>
        <taxon>Euthyneura</taxon>
        <taxon>Panpulmonata</taxon>
        <taxon>Sacoglossa</taxon>
        <taxon>Placobranchoidea</taxon>
        <taxon>Plakobranchidae</taxon>
        <taxon>Elysia</taxon>
    </lineage>
</organism>
<accession>A0AAV4GIK4</accession>
<gene>
    <name evidence="1" type="ORF">ElyMa_002438300</name>
</gene>
<dbReference type="EMBL" id="BMAT01005005">
    <property type="protein sequence ID" value="GFR85309.1"/>
    <property type="molecule type" value="Genomic_DNA"/>
</dbReference>
<keyword evidence="2" id="KW-1185">Reference proteome</keyword>
<protein>
    <submittedName>
        <fullName evidence="1">Uncharacterized protein</fullName>
    </submittedName>
</protein>
<proteinExistence type="predicted"/>
<name>A0AAV4GIK4_9GAST</name>
<dbReference type="AlphaFoldDB" id="A0AAV4GIK4"/>